<reference evidence="1 2" key="1">
    <citation type="submission" date="2015-09" db="EMBL/GenBank/DDBJ databases">
        <title>Genome sequence, genome mining and natural product profiling of a biocontrol bacterium Streptomyces malaysiensis F913.</title>
        <authorList>
            <person name="Xu Y."/>
            <person name="Wei J."/>
            <person name="Xie J."/>
            <person name="Li T."/>
            <person name="Zhou Z."/>
        </authorList>
    </citation>
    <scope>NUCLEOTIDE SEQUENCE [LARGE SCALE GENOMIC DNA]</scope>
    <source>
        <strain evidence="1 2">F913</strain>
    </source>
</reference>
<proteinExistence type="predicted"/>
<accession>A0A2J7ZDQ5</accession>
<evidence type="ECO:0000313" key="2">
    <source>
        <dbReference type="Proteomes" id="UP000236520"/>
    </source>
</evidence>
<keyword evidence="2" id="KW-1185">Reference proteome</keyword>
<comment type="caution">
    <text evidence="1">The sequence shown here is derived from an EMBL/GenBank/DDBJ whole genome shotgun (WGS) entry which is preliminary data.</text>
</comment>
<dbReference type="Proteomes" id="UP000236520">
    <property type="component" value="Unassembled WGS sequence"/>
</dbReference>
<sequence length="179" mass="19730">MNSMSPSDTLLDTVAARDELTWAVQLLYGNDPRPRDHAIDGPLPSAAALVWQMKTEPTNLSEEDTTRLRVAQALAKVVITSGYAFNATAATQATDEDWPDLLAFVRDAIARWLAWRDDQPWAHAAAYVTDRCETALRAPLTDSNLRNGAYGVLRHLASIAAADPGFRSEWRLDTPRDPA</sequence>
<gene>
    <name evidence="1" type="ORF">SMF913_14429</name>
</gene>
<dbReference type="AlphaFoldDB" id="A0A2J7ZDQ5"/>
<name>A0A2J7ZDQ5_STRMQ</name>
<organism evidence="1 2">
    <name type="scientific">Streptomyces malaysiensis</name>
    <dbReference type="NCBI Taxonomy" id="92644"/>
    <lineage>
        <taxon>Bacteria</taxon>
        <taxon>Bacillati</taxon>
        <taxon>Actinomycetota</taxon>
        <taxon>Actinomycetes</taxon>
        <taxon>Kitasatosporales</taxon>
        <taxon>Streptomycetaceae</taxon>
        <taxon>Streptomyces</taxon>
        <taxon>Streptomyces violaceusniger group</taxon>
    </lineage>
</organism>
<dbReference type="EMBL" id="LJIW01000001">
    <property type="protein sequence ID" value="PNG98404.1"/>
    <property type="molecule type" value="Genomic_DNA"/>
</dbReference>
<protein>
    <submittedName>
        <fullName evidence="1">Uncharacterized protein</fullName>
    </submittedName>
</protein>
<evidence type="ECO:0000313" key="1">
    <source>
        <dbReference type="EMBL" id="PNG98404.1"/>
    </source>
</evidence>